<keyword evidence="2" id="KW-1185">Reference proteome</keyword>
<proteinExistence type="predicted"/>
<sequence length="69" mass="7696">MNVDAIEHHLNENDYTYNLSEDGFDILDPHLTSDTLLEVGACDGTVLHRAIGFRIVDKEYAETLTSGET</sequence>
<reference evidence="1 2" key="1">
    <citation type="submission" date="2012-12" db="EMBL/GenBank/DDBJ databases">
        <authorList>
            <person name="Sencilo A."/>
            <person name="Jacobs-Sera D."/>
            <person name="Russell D.A."/>
            <person name="Ko C."/>
            <person name="Atanasova N."/>
            <person name="Osterlund E."/>
            <person name="Oksanen H.M."/>
            <person name="Bamford D.H."/>
            <person name="Hatfull G.F."/>
            <person name="Roine E."/>
            <person name="Hendrix R.W."/>
        </authorList>
    </citation>
    <scope>NUCLEOTIDE SEQUENCE [LARGE SCALE GENOMIC DNA]</scope>
</reference>
<gene>
    <name evidence="1" type="primary">266</name>
    <name evidence="1" type="ORF">HGTV1_266</name>
</gene>
<dbReference type="RefSeq" id="YP_008059441.1">
    <property type="nucleotide sequence ID" value="NC_021328.1"/>
</dbReference>
<dbReference type="Proteomes" id="UP000202786">
    <property type="component" value="Segment"/>
</dbReference>
<organism evidence="1 2">
    <name type="scientific">Halogranum tailed virus 1</name>
    <dbReference type="NCBI Taxonomy" id="1273749"/>
    <lineage>
        <taxon>Viruses</taxon>
        <taxon>Duplodnaviria</taxon>
        <taxon>Heunggongvirae</taxon>
        <taxon>Uroviricota</taxon>
        <taxon>Caudoviricetes</taxon>
        <taxon>Thumleimavirales</taxon>
        <taxon>Halomagnusviridae</taxon>
        <taxon>Hagravirus</taxon>
        <taxon>Hagravirus capitaneum</taxon>
        <taxon>Hagravirus HGTV1</taxon>
    </lineage>
</organism>
<dbReference type="KEGG" id="vg:16194004"/>
<dbReference type="GeneID" id="16194004"/>
<evidence type="ECO:0000313" key="1">
    <source>
        <dbReference type="EMBL" id="AGM11563.1"/>
    </source>
</evidence>
<name>R4TMY7_9CAUD</name>
<evidence type="ECO:0000313" key="2">
    <source>
        <dbReference type="Proteomes" id="UP000202786"/>
    </source>
</evidence>
<accession>R4TMY7</accession>
<protein>
    <submittedName>
        <fullName evidence="1">Uncharacterized protein</fullName>
    </submittedName>
</protein>
<dbReference type="EMBL" id="KC292026">
    <property type="protein sequence ID" value="AGM11563.1"/>
    <property type="molecule type" value="Genomic_DNA"/>
</dbReference>